<organism evidence="1 2">
    <name type="scientific">Rhizophagus clarus</name>
    <dbReference type="NCBI Taxonomy" id="94130"/>
    <lineage>
        <taxon>Eukaryota</taxon>
        <taxon>Fungi</taxon>
        <taxon>Fungi incertae sedis</taxon>
        <taxon>Mucoromycota</taxon>
        <taxon>Glomeromycotina</taxon>
        <taxon>Glomeromycetes</taxon>
        <taxon>Glomerales</taxon>
        <taxon>Glomeraceae</taxon>
        <taxon>Rhizophagus</taxon>
    </lineage>
</organism>
<protein>
    <recommendedName>
        <fullName evidence="3">Crinkler effector protein N-terminal domain-containing protein</fullName>
    </recommendedName>
</protein>
<comment type="caution">
    <text evidence="1">The sequence shown here is derived from an EMBL/GenBank/DDBJ whole genome shotgun (WGS) entry which is preliminary data.</text>
</comment>
<reference evidence="1" key="1">
    <citation type="submission" date="2019-10" db="EMBL/GenBank/DDBJ databases">
        <title>Conservation and host-specific expression of non-tandemly repeated heterogenous ribosome RNA gene in arbuscular mycorrhizal fungi.</title>
        <authorList>
            <person name="Maeda T."/>
            <person name="Kobayashi Y."/>
            <person name="Nakagawa T."/>
            <person name="Ezawa T."/>
            <person name="Yamaguchi K."/>
            <person name="Bino T."/>
            <person name="Nishimoto Y."/>
            <person name="Shigenobu S."/>
            <person name="Kawaguchi M."/>
        </authorList>
    </citation>
    <scope>NUCLEOTIDE SEQUENCE</scope>
    <source>
        <strain evidence="1">HR1</strain>
    </source>
</reference>
<dbReference type="EMBL" id="BLAL01000053">
    <property type="protein sequence ID" value="GES80881.1"/>
    <property type="molecule type" value="Genomic_DNA"/>
</dbReference>
<evidence type="ECO:0000313" key="2">
    <source>
        <dbReference type="Proteomes" id="UP000615446"/>
    </source>
</evidence>
<name>A0A8H3L8C4_9GLOM</name>
<sequence length="801" mass="93132">MDASFNLYILSSNGPEIYAVDIYKDDKDKNGYVKIDNVNISLDLLKVLHLRDYVCSIKRIDDSDKNNLKLWKVIGIKSKDIKEQNISTKEDIVQKLKGEEMKFRNLFREYFQDELNNKNISRSSIITIIPVTVTGLKRFGDPESIEPRKRLRSVVDLDDLKELIAKIEKKVTVKPPPELYPESSRNIAGRFSKEGHCIPISGRNFPDMRLDPTLSTTMGNKLIELFKNDRKAFHILYAVSGAGKTRSIFEMAMRNELFVIYMECRIHDVNFAELVERITEIQSSKSENEFRSETERLIALEFTARVLYLALLEKNVVNLTQHSFLLAQINGGQTSIADIKTYLKSFEFEIAEIKTVFRRAFIYLEEPPIVIAGTSFSLDYESTIYSDIGKGSTTDYLIEFEILTVEMIKFYLERFLNLSDCNLEDIVEFENLAGRPHFVARLVLEIIHLEMERKDLSKQDVLESAVKKTIQVINRQLEFEFNDIIKNEKPYDNVDRHGWEDVMETLFVDCWFFGGYIPNHEINDRERHLVEAGIAHLLENNKKSLAIDEPLSVNVVKKILLPMYKSPDKAILEKLAGLMKYNGKTVADFVHTIYDDNIFEIGGIKKTNLPEWTNKANIKIESYGNLEQLSWKLRNKFKNDVEFIEMLLQNPANRMYVLDPNIVMRPDGVYIGNNIDHIDDYWTLLINAKIYKDPLSEKYVNIDKRTTEWKYVYYEDKEGENTHKIKKHIIKGKLDTIRNKYMHQGSIRIHFILPHLAESKDKSDQGGCRVEGNDIIMYIDQNLLNKYFQNSQYVNVISNIL</sequence>
<proteinExistence type="predicted"/>
<gene>
    <name evidence="1" type="ORF">RCL2_000814200</name>
</gene>
<dbReference type="OrthoDB" id="2420447at2759"/>
<accession>A0A8H3L8C4</accession>
<dbReference type="AlphaFoldDB" id="A0A8H3L8C4"/>
<dbReference type="Proteomes" id="UP000615446">
    <property type="component" value="Unassembled WGS sequence"/>
</dbReference>
<evidence type="ECO:0008006" key="3">
    <source>
        <dbReference type="Google" id="ProtNLM"/>
    </source>
</evidence>
<evidence type="ECO:0000313" key="1">
    <source>
        <dbReference type="EMBL" id="GES80881.1"/>
    </source>
</evidence>